<protein>
    <submittedName>
        <fullName evidence="2">Uncharacterized protein</fullName>
    </submittedName>
</protein>
<evidence type="ECO:0000313" key="3">
    <source>
        <dbReference type="Proteomes" id="UP001164929"/>
    </source>
</evidence>
<gene>
    <name evidence="2" type="ORF">NC653_035518</name>
</gene>
<dbReference type="Proteomes" id="UP001164929">
    <property type="component" value="Chromosome 15"/>
</dbReference>
<feature type="region of interest" description="Disordered" evidence="1">
    <location>
        <begin position="1"/>
        <end position="22"/>
    </location>
</feature>
<sequence length="51" mass="5693">MGNSPSRKPIRRTSRRSVPTKAALTQSQEVLLALWIASYPQVSSPEPRQES</sequence>
<dbReference type="EMBL" id="JAQIZT010000015">
    <property type="protein sequence ID" value="KAJ6971271.1"/>
    <property type="molecule type" value="Genomic_DNA"/>
</dbReference>
<reference evidence="2" key="1">
    <citation type="journal article" date="2023" name="Mol. Ecol. Resour.">
        <title>Chromosome-level genome assembly of a triploid poplar Populus alba 'Berolinensis'.</title>
        <authorList>
            <person name="Chen S."/>
            <person name="Yu Y."/>
            <person name="Wang X."/>
            <person name="Wang S."/>
            <person name="Zhang T."/>
            <person name="Zhou Y."/>
            <person name="He R."/>
            <person name="Meng N."/>
            <person name="Wang Y."/>
            <person name="Liu W."/>
            <person name="Liu Z."/>
            <person name="Liu J."/>
            <person name="Guo Q."/>
            <person name="Huang H."/>
            <person name="Sederoff R.R."/>
            <person name="Wang G."/>
            <person name="Qu G."/>
            <person name="Chen S."/>
        </authorList>
    </citation>
    <scope>NUCLEOTIDE SEQUENCE</scope>
    <source>
        <strain evidence="2">SC-2020</strain>
    </source>
</reference>
<organism evidence="2 3">
    <name type="scientific">Populus alba x Populus x berolinensis</name>
    <dbReference type="NCBI Taxonomy" id="444605"/>
    <lineage>
        <taxon>Eukaryota</taxon>
        <taxon>Viridiplantae</taxon>
        <taxon>Streptophyta</taxon>
        <taxon>Embryophyta</taxon>
        <taxon>Tracheophyta</taxon>
        <taxon>Spermatophyta</taxon>
        <taxon>Magnoliopsida</taxon>
        <taxon>eudicotyledons</taxon>
        <taxon>Gunneridae</taxon>
        <taxon>Pentapetalae</taxon>
        <taxon>rosids</taxon>
        <taxon>fabids</taxon>
        <taxon>Malpighiales</taxon>
        <taxon>Salicaceae</taxon>
        <taxon>Saliceae</taxon>
        <taxon>Populus</taxon>
    </lineage>
</organism>
<keyword evidence="3" id="KW-1185">Reference proteome</keyword>
<evidence type="ECO:0000313" key="2">
    <source>
        <dbReference type="EMBL" id="KAJ6971271.1"/>
    </source>
</evidence>
<proteinExistence type="predicted"/>
<dbReference type="AlphaFoldDB" id="A0AAD6PXK2"/>
<comment type="caution">
    <text evidence="2">The sequence shown here is derived from an EMBL/GenBank/DDBJ whole genome shotgun (WGS) entry which is preliminary data.</text>
</comment>
<name>A0AAD6PXK2_9ROSI</name>
<evidence type="ECO:0000256" key="1">
    <source>
        <dbReference type="SAM" id="MobiDB-lite"/>
    </source>
</evidence>
<accession>A0AAD6PXK2</accession>